<proteinExistence type="predicted"/>
<dbReference type="EMBL" id="LR796195">
    <property type="protein sequence ID" value="CAB4126384.1"/>
    <property type="molecule type" value="Genomic_DNA"/>
</dbReference>
<organism evidence="2">
    <name type="scientific">uncultured Caudovirales phage</name>
    <dbReference type="NCBI Taxonomy" id="2100421"/>
    <lineage>
        <taxon>Viruses</taxon>
        <taxon>Duplodnaviria</taxon>
        <taxon>Heunggongvirae</taxon>
        <taxon>Uroviricota</taxon>
        <taxon>Caudoviricetes</taxon>
        <taxon>Peduoviridae</taxon>
        <taxon>Maltschvirus</taxon>
        <taxon>Maltschvirus maltsch</taxon>
    </lineage>
</organism>
<evidence type="ECO:0000256" key="1">
    <source>
        <dbReference type="SAM" id="MobiDB-lite"/>
    </source>
</evidence>
<feature type="region of interest" description="Disordered" evidence="1">
    <location>
        <begin position="1"/>
        <end position="33"/>
    </location>
</feature>
<protein>
    <submittedName>
        <fullName evidence="2">Uncharacterized protein</fullName>
    </submittedName>
</protein>
<gene>
    <name evidence="2" type="ORF">UFOVP88_35</name>
</gene>
<reference evidence="2" key="1">
    <citation type="submission" date="2020-04" db="EMBL/GenBank/DDBJ databases">
        <authorList>
            <person name="Chiriac C."/>
            <person name="Salcher M."/>
            <person name="Ghai R."/>
            <person name="Kavagutti S V."/>
        </authorList>
    </citation>
    <scope>NUCLEOTIDE SEQUENCE</scope>
</reference>
<name>A0A6J5KVF3_9CAUD</name>
<accession>A0A6J5KVF3</accession>
<evidence type="ECO:0000313" key="2">
    <source>
        <dbReference type="EMBL" id="CAB4126384.1"/>
    </source>
</evidence>
<sequence length="468" mass="50329">MSANPFSGFTLEKKSPTLKSDQTENPFDKFELPESAGKSLARTIYQPISGIMSTATYPMDMIAMAGGGEALAELEDLKERFGNLIDEDKYKAAVNAAMSSFPTQGNIERGIESATGLPLEAKTQTQKNIKLAFQAGKMKPGSIVDKTGALEKTGAALTAPAVKSGLQAAGVPEPLSEIGGLGVSQAITKGKFIPKNALEKEAYEGGKFLGLTDEQLTPLFQGDEGKLGWLGKFATKTNKAKAQLEGIGKKFGDIYSDLKTRAKSSAPLSKKHNQDLTSAFTEVSEDLKLSQLPPADKKLAIKETNNLIKKLKSGKFTQAEMIATYQDLNKVLKRGGVGQKPLVQVKKAIMNALHETDKNLAKDFELTNNLYSRYKNFSDSFTTNLPEQIVEGLVMGGETYALAHGIFTGNLPVIASVLGEKAARRVATNLLTNPSWQSIHKNAGMALKESSVPAMGKVAQQVNEKLTH</sequence>